<keyword evidence="2" id="KW-1185">Reference proteome</keyword>
<organism evidence="1 2">
    <name type="scientific">Nephila pilipes</name>
    <name type="common">Giant wood spider</name>
    <name type="synonym">Nephila maculata</name>
    <dbReference type="NCBI Taxonomy" id="299642"/>
    <lineage>
        <taxon>Eukaryota</taxon>
        <taxon>Metazoa</taxon>
        <taxon>Ecdysozoa</taxon>
        <taxon>Arthropoda</taxon>
        <taxon>Chelicerata</taxon>
        <taxon>Arachnida</taxon>
        <taxon>Araneae</taxon>
        <taxon>Araneomorphae</taxon>
        <taxon>Entelegynae</taxon>
        <taxon>Araneoidea</taxon>
        <taxon>Nephilidae</taxon>
        <taxon>Nephila</taxon>
    </lineage>
</organism>
<sequence>MRCTSFLGESPAVSSPSSISATSMAGLQSTFVDPKVLIAITSYRCCDTDIKTRNLGLSSRVTDGQTSTPPPFTKMIGGCPVSLSAQTSVLIE</sequence>
<evidence type="ECO:0000313" key="1">
    <source>
        <dbReference type="EMBL" id="GFT74287.1"/>
    </source>
</evidence>
<protein>
    <submittedName>
        <fullName evidence="1">Uncharacterized protein</fullName>
    </submittedName>
</protein>
<name>A0A8X6PJA8_NEPPI</name>
<dbReference type="Proteomes" id="UP000887013">
    <property type="component" value="Unassembled WGS sequence"/>
</dbReference>
<dbReference type="EMBL" id="BMAW01117270">
    <property type="protein sequence ID" value="GFT74287.1"/>
    <property type="molecule type" value="Genomic_DNA"/>
</dbReference>
<evidence type="ECO:0000313" key="2">
    <source>
        <dbReference type="Proteomes" id="UP000887013"/>
    </source>
</evidence>
<accession>A0A8X6PJA8</accession>
<proteinExistence type="predicted"/>
<comment type="caution">
    <text evidence="1">The sequence shown here is derived from an EMBL/GenBank/DDBJ whole genome shotgun (WGS) entry which is preliminary data.</text>
</comment>
<reference evidence="1" key="1">
    <citation type="submission" date="2020-08" db="EMBL/GenBank/DDBJ databases">
        <title>Multicomponent nature underlies the extraordinary mechanical properties of spider dragline silk.</title>
        <authorList>
            <person name="Kono N."/>
            <person name="Nakamura H."/>
            <person name="Mori M."/>
            <person name="Yoshida Y."/>
            <person name="Ohtoshi R."/>
            <person name="Malay A.D."/>
            <person name="Moran D.A.P."/>
            <person name="Tomita M."/>
            <person name="Numata K."/>
            <person name="Arakawa K."/>
        </authorList>
    </citation>
    <scope>NUCLEOTIDE SEQUENCE</scope>
</reference>
<dbReference type="AlphaFoldDB" id="A0A8X6PJA8"/>
<gene>
    <name evidence="1" type="ORF">NPIL_196961</name>
</gene>